<feature type="transmembrane region" description="Helical" evidence="7">
    <location>
        <begin position="447"/>
        <end position="464"/>
    </location>
</feature>
<name>A0ABU9YS99_9PROT</name>
<comment type="caution">
    <text evidence="9">The sequence shown here is derived from an EMBL/GenBank/DDBJ whole genome shotgun (WGS) entry which is preliminary data.</text>
</comment>
<dbReference type="PANTHER" id="PTHR13325:SF3">
    <property type="entry name" value="MEMBRANE-BOUND TRANSCRIPTION FACTOR SITE-2 PROTEASE"/>
    <property type="match status" value="1"/>
</dbReference>
<keyword evidence="5 7" id="KW-1133">Transmembrane helix</keyword>
<dbReference type="Proteomes" id="UP001413721">
    <property type="component" value="Unassembled WGS sequence"/>
</dbReference>
<organism evidence="9 10">
    <name type="scientific">Tistrella arctica</name>
    <dbReference type="NCBI Taxonomy" id="3133430"/>
    <lineage>
        <taxon>Bacteria</taxon>
        <taxon>Pseudomonadati</taxon>
        <taxon>Pseudomonadota</taxon>
        <taxon>Alphaproteobacteria</taxon>
        <taxon>Geminicoccales</taxon>
        <taxon>Geminicoccaceae</taxon>
        <taxon>Tistrella</taxon>
    </lineage>
</organism>
<feature type="transmembrane region" description="Helical" evidence="7">
    <location>
        <begin position="408"/>
        <end position="427"/>
    </location>
</feature>
<evidence type="ECO:0000313" key="10">
    <source>
        <dbReference type="Proteomes" id="UP001413721"/>
    </source>
</evidence>
<comment type="subcellular location">
    <subcellularLocation>
        <location evidence="2">Endomembrane system</location>
        <topology evidence="2">Multi-pass membrane protein</topology>
    </subcellularLocation>
</comment>
<dbReference type="RefSeq" id="WP_345938600.1">
    <property type="nucleotide sequence ID" value="NZ_JBBKTW010000013.1"/>
</dbReference>
<dbReference type="InterPro" id="IPR001193">
    <property type="entry name" value="MBTPS2"/>
</dbReference>
<proteinExistence type="inferred from homology"/>
<protein>
    <submittedName>
        <fullName evidence="9">HlyD family efflux transporter periplasmic adaptor subunit</fullName>
    </submittedName>
</protein>
<evidence type="ECO:0000256" key="6">
    <source>
        <dbReference type="ARBA" id="ARBA00023136"/>
    </source>
</evidence>
<comment type="cofactor">
    <cofactor evidence="1">
        <name>Zn(2+)</name>
        <dbReference type="ChEBI" id="CHEBI:29105"/>
    </cofactor>
</comment>
<dbReference type="Pfam" id="PF02163">
    <property type="entry name" value="Peptidase_M50"/>
    <property type="match status" value="1"/>
</dbReference>
<feature type="transmembrane region" description="Helical" evidence="7">
    <location>
        <begin position="201"/>
        <end position="223"/>
    </location>
</feature>
<evidence type="ECO:0000256" key="3">
    <source>
        <dbReference type="ARBA" id="ARBA00007931"/>
    </source>
</evidence>
<evidence type="ECO:0000259" key="8">
    <source>
        <dbReference type="Pfam" id="PF02163"/>
    </source>
</evidence>
<gene>
    <name evidence="9" type="ORF">WG926_25555</name>
</gene>
<evidence type="ECO:0000256" key="4">
    <source>
        <dbReference type="ARBA" id="ARBA00022692"/>
    </source>
</evidence>
<evidence type="ECO:0000256" key="1">
    <source>
        <dbReference type="ARBA" id="ARBA00001947"/>
    </source>
</evidence>
<dbReference type="PANTHER" id="PTHR13325">
    <property type="entry name" value="PROTEASE M50 MEMBRANE-BOUND TRANSCRIPTION FACTOR SITE 2 PROTEASE"/>
    <property type="match status" value="1"/>
</dbReference>
<comment type="similarity">
    <text evidence="3">Belongs to the peptidase M50B family.</text>
</comment>
<feature type="transmembrane region" description="Helical" evidence="7">
    <location>
        <begin position="175"/>
        <end position="194"/>
    </location>
</feature>
<evidence type="ECO:0000313" key="9">
    <source>
        <dbReference type="EMBL" id="MEN2991704.1"/>
    </source>
</evidence>
<feature type="transmembrane region" description="Helical" evidence="7">
    <location>
        <begin position="303"/>
        <end position="323"/>
    </location>
</feature>
<evidence type="ECO:0000256" key="7">
    <source>
        <dbReference type="SAM" id="Phobius"/>
    </source>
</evidence>
<feature type="transmembrane region" description="Helical" evidence="7">
    <location>
        <begin position="137"/>
        <end position="155"/>
    </location>
</feature>
<dbReference type="InterPro" id="IPR008915">
    <property type="entry name" value="Peptidase_M50"/>
</dbReference>
<evidence type="ECO:0000256" key="5">
    <source>
        <dbReference type="ARBA" id="ARBA00022989"/>
    </source>
</evidence>
<accession>A0ABU9YS99</accession>
<feature type="domain" description="Peptidase M50" evidence="8">
    <location>
        <begin position="219"/>
        <end position="297"/>
    </location>
</feature>
<evidence type="ECO:0000256" key="2">
    <source>
        <dbReference type="ARBA" id="ARBA00004127"/>
    </source>
</evidence>
<dbReference type="EMBL" id="JBBKTW010000013">
    <property type="protein sequence ID" value="MEN2991704.1"/>
    <property type="molecule type" value="Genomic_DNA"/>
</dbReference>
<feature type="transmembrane region" description="Helical" evidence="7">
    <location>
        <begin position="243"/>
        <end position="262"/>
    </location>
</feature>
<feature type="transmembrane region" description="Helical" evidence="7">
    <location>
        <begin position="379"/>
        <end position="402"/>
    </location>
</feature>
<keyword evidence="10" id="KW-1185">Reference proteome</keyword>
<keyword evidence="4 7" id="KW-0812">Transmembrane</keyword>
<keyword evidence="6 7" id="KW-0472">Membrane</keyword>
<sequence>MAGPVMQGAGAGAAPKISLGGAMGGAGGGGAAPKPVPRLREDLQLLPGPTDLDGGPSWTILDPARGRYFNLSPEAVALLGAWGEGMPDRVVKRAVAATRLPLEVQDVDELARFLIANNLVAGDEPGMAGSYAAQKRAAKRGLFSWMLHNYLFVRVPLVRPDAWLDRLTPLGRMMFSWPALYGVIALMTLAFYLVGRQWDSFVHTFTSFLTIEGAVWFGAAMLIAKALHEMGHALAAKRFGCRVHSMGVALLVMMPVLYTDVSDAWRLADRRKRLVIGSAGMAVELTIGALATILWAMLPDGPARSAVFFLAAVSWLMTLLVNLNPLMRFDGYYILSDLIGVRNLQTRGFAMGRWHLRETLFGLNREPPELLPPRTRRAVLIYAYGAWIWRFFLFLGIAVLVYHLFFKVLGLLLASVEVAWFLVMPALREIGEWWKARDEMRLNRAMLRSLGVAAVLVALAVVPWRGDVGMPAVLEAVSSQRLHPPAPARIAEVLARPGQMVAAGDPVVRLVNPDLDQRILMVQLELDVTQRLLQRQAASAAAAAEVGVLEGRLAARLAELDGYLAERDRLVVRAPRDGVFRDPPPDLAPGLWVSPGRVLGRIVAAEGARIEAYVEGADLPRLDVGARGRFVTDDPARDPIEVVVTAVSATAAETLDQPVLASQNGGPIASEPDADRRPVPRNAVYRVWLEPVTTADLPAAGQPQMLRGMVRIAAPAESFAVATWRRAAAVLVRESGF</sequence>
<reference evidence="9 10" key="1">
    <citation type="submission" date="2024-03" db="EMBL/GenBank/DDBJ databases">
        <title>High-quality draft genome sequencing of Tistrella sp. BH-R2-4.</title>
        <authorList>
            <person name="Dong C."/>
        </authorList>
    </citation>
    <scope>NUCLEOTIDE SEQUENCE [LARGE SCALE GENOMIC DNA]</scope>
    <source>
        <strain evidence="9 10">BH-R2-4</strain>
    </source>
</reference>
<feature type="transmembrane region" description="Helical" evidence="7">
    <location>
        <begin position="274"/>
        <end position="297"/>
    </location>
</feature>